<keyword evidence="11" id="KW-1185">Reference proteome</keyword>
<feature type="transmembrane region" description="Helical" evidence="8">
    <location>
        <begin position="313"/>
        <end position="333"/>
    </location>
</feature>
<protein>
    <recommendedName>
        <fullName evidence="8">Bcr/CflA family efflux transporter</fullName>
    </recommendedName>
</protein>
<gene>
    <name evidence="10" type="ORF">EHV23_07770</name>
</gene>
<dbReference type="EMBL" id="RRUE01000001">
    <property type="protein sequence ID" value="RRN45974.1"/>
    <property type="molecule type" value="Genomic_DNA"/>
</dbReference>
<dbReference type="InterPro" id="IPR050189">
    <property type="entry name" value="MFS_Efflux_Transporters"/>
</dbReference>
<dbReference type="InterPro" id="IPR011701">
    <property type="entry name" value="MFS"/>
</dbReference>
<dbReference type="OrthoDB" id="9814303at2"/>
<dbReference type="PROSITE" id="PS00216">
    <property type="entry name" value="SUGAR_TRANSPORT_1"/>
    <property type="match status" value="1"/>
</dbReference>
<dbReference type="GO" id="GO:0042910">
    <property type="term" value="F:xenobiotic transmembrane transporter activity"/>
    <property type="evidence" value="ECO:0007669"/>
    <property type="project" value="InterPro"/>
</dbReference>
<comment type="subcellular location">
    <subcellularLocation>
        <location evidence="8">Cell inner membrane</location>
        <topology evidence="8">Multi-pass membrane protein</topology>
    </subcellularLocation>
    <subcellularLocation>
        <location evidence="1">Cell membrane</location>
        <topology evidence="1">Multi-pass membrane protein</topology>
    </subcellularLocation>
</comment>
<evidence type="ECO:0000256" key="6">
    <source>
        <dbReference type="ARBA" id="ARBA00022989"/>
    </source>
</evidence>
<dbReference type="SUPFAM" id="SSF103473">
    <property type="entry name" value="MFS general substrate transporter"/>
    <property type="match status" value="1"/>
</dbReference>
<feature type="transmembrane region" description="Helical" evidence="8">
    <location>
        <begin position="202"/>
        <end position="227"/>
    </location>
</feature>
<dbReference type="InterPro" id="IPR004812">
    <property type="entry name" value="Efflux_drug-R_Bcr/CmlA"/>
</dbReference>
<dbReference type="NCBIfam" id="TIGR00710">
    <property type="entry name" value="efflux_Bcr_CflA"/>
    <property type="match status" value="1"/>
</dbReference>
<feature type="transmembrane region" description="Helical" evidence="8">
    <location>
        <begin position="76"/>
        <end position="96"/>
    </location>
</feature>
<dbReference type="InterPro" id="IPR036259">
    <property type="entry name" value="MFS_trans_sf"/>
</dbReference>
<dbReference type="GO" id="GO:1990961">
    <property type="term" value="P:xenobiotic detoxification by transmembrane export across the plasma membrane"/>
    <property type="evidence" value="ECO:0007669"/>
    <property type="project" value="InterPro"/>
</dbReference>
<evidence type="ECO:0000256" key="7">
    <source>
        <dbReference type="ARBA" id="ARBA00023136"/>
    </source>
</evidence>
<accession>A0A3R8MTB3</accession>
<keyword evidence="6 8" id="KW-1133">Transmembrane helix</keyword>
<sequence>MLKSSGITLSLAVLAIVGALGIDAYLPSLQAIGQSLQADPATVQQTLSIYIAMMALTTLFAGTLSDSFGRRPTVMASLLLFAGASVLAIFAKSISVLMLARGLQGIAAGFSVVLSRAIVQDRFQGPEAQRVMSLITMVFSIAPSVAPIIGGWLQASLGWQSVFVMLSLYGFGLWALWAWGVPETLPAERRVPFRMGRILGNYAQALGHGPFVLRILGIALAFIGVSIYVSSSAELIINILGLSETSFGWMFIPMTAGMLIGSSLSRRLARKVAPGRLITIGFVLMLGATVASVIYTSLTDHPQVPWATIHLGFYNLGMALAVPAMTVDVLSIFPQMRGLAASLQSFVQMTIFALVSAFLAPLIFHSAQLLAIAHLTGLIAGLILWIIGCRMSPAGTAQQAVTGQGQKQE</sequence>
<evidence type="ECO:0000256" key="1">
    <source>
        <dbReference type="ARBA" id="ARBA00004651"/>
    </source>
</evidence>
<evidence type="ECO:0000256" key="2">
    <source>
        <dbReference type="ARBA" id="ARBA00006236"/>
    </source>
</evidence>
<evidence type="ECO:0000313" key="11">
    <source>
        <dbReference type="Proteomes" id="UP000270261"/>
    </source>
</evidence>
<name>A0A3R8MTB3_9BURK</name>
<feature type="transmembrane region" description="Helical" evidence="8">
    <location>
        <begin position="102"/>
        <end position="119"/>
    </location>
</feature>
<feature type="transmembrane region" description="Helical" evidence="8">
    <location>
        <begin position="247"/>
        <end position="265"/>
    </location>
</feature>
<keyword evidence="7 8" id="KW-0472">Membrane</keyword>
<organism evidence="10 11">
    <name type="scientific">Lautropia dentalis</name>
    <dbReference type="NCBI Taxonomy" id="2490857"/>
    <lineage>
        <taxon>Bacteria</taxon>
        <taxon>Pseudomonadati</taxon>
        <taxon>Pseudomonadota</taxon>
        <taxon>Betaproteobacteria</taxon>
        <taxon>Burkholderiales</taxon>
        <taxon>Burkholderiaceae</taxon>
        <taxon>Lautropia</taxon>
    </lineage>
</organism>
<dbReference type="PANTHER" id="PTHR43124:SF3">
    <property type="entry name" value="CHLORAMPHENICOL EFFLUX PUMP RV0191"/>
    <property type="match status" value="1"/>
</dbReference>
<dbReference type="Proteomes" id="UP000270261">
    <property type="component" value="Unassembled WGS sequence"/>
</dbReference>
<feature type="transmembrane region" description="Helical" evidence="8">
    <location>
        <begin position="277"/>
        <end position="298"/>
    </location>
</feature>
<comment type="similarity">
    <text evidence="2 8">Belongs to the major facilitator superfamily. Bcr/CmlA family.</text>
</comment>
<feature type="transmembrane region" description="Helical" evidence="8">
    <location>
        <begin position="345"/>
        <end position="364"/>
    </location>
</feature>
<feature type="transmembrane region" description="Helical" evidence="8">
    <location>
        <begin position="131"/>
        <end position="153"/>
    </location>
</feature>
<feature type="transmembrane region" description="Helical" evidence="8">
    <location>
        <begin position="159"/>
        <end position="181"/>
    </location>
</feature>
<comment type="caution">
    <text evidence="8">Lacks conserved residue(s) required for the propagation of feature annotation.</text>
</comment>
<feature type="transmembrane region" description="Helical" evidence="8">
    <location>
        <begin position="45"/>
        <end position="64"/>
    </location>
</feature>
<dbReference type="Gene3D" id="1.20.1720.10">
    <property type="entry name" value="Multidrug resistance protein D"/>
    <property type="match status" value="1"/>
</dbReference>
<keyword evidence="3 8" id="KW-0813">Transport</keyword>
<dbReference type="AlphaFoldDB" id="A0A3R8MTB3"/>
<reference evidence="10 11" key="1">
    <citation type="submission" date="2018-11" db="EMBL/GenBank/DDBJ databases">
        <title>Genome sequencing of Lautropia sp. KCOM 2505 (= ChDC F240).</title>
        <authorList>
            <person name="Kook J.-K."/>
            <person name="Park S.-N."/>
            <person name="Lim Y.K."/>
        </authorList>
    </citation>
    <scope>NUCLEOTIDE SEQUENCE [LARGE SCALE GENOMIC DNA]</scope>
    <source>
        <strain evidence="10 11">KCOM 2505</strain>
    </source>
</reference>
<evidence type="ECO:0000256" key="8">
    <source>
        <dbReference type="RuleBase" id="RU365088"/>
    </source>
</evidence>
<evidence type="ECO:0000256" key="4">
    <source>
        <dbReference type="ARBA" id="ARBA00022475"/>
    </source>
</evidence>
<evidence type="ECO:0000313" key="10">
    <source>
        <dbReference type="EMBL" id="RRN45974.1"/>
    </source>
</evidence>
<dbReference type="InterPro" id="IPR005829">
    <property type="entry name" value="Sugar_transporter_CS"/>
</dbReference>
<evidence type="ECO:0000256" key="5">
    <source>
        <dbReference type="ARBA" id="ARBA00022692"/>
    </source>
</evidence>
<dbReference type="GO" id="GO:0005886">
    <property type="term" value="C:plasma membrane"/>
    <property type="evidence" value="ECO:0007669"/>
    <property type="project" value="UniProtKB-SubCell"/>
</dbReference>
<keyword evidence="4" id="KW-1003">Cell membrane</keyword>
<keyword evidence="5 8" id="KW-0812">Transmembrane</keyword>
<comment type="caution">
    <text evidence="10">The sequence shown here is derived from an EMBL/GenBank/DDBJ whole genome shotgun (WGS) entry which is preliminary data.</text>
</comment>
<dbReference type="InterPro" id="IPR020846">
    <property type="entry name" value="MFS_dom"/>
</dbReference>
<dbReference type="CDD" id="cd17320">
    <property type="entry name" value="MFS_MdfA_MDR_like"/>
    <property type="match status" value="1"/>
</dbReference>
<evidence type="ECO:0000259" key="9">
    <source>
        <dbReference type="PROSITE" id="PS50850"/>
    </source>
</evidence>
<dbReference type="Pfam" id="PF07690">
    <property type="entry name" value="MFS_1"/>
    <property type="match status" value="1"/>
</dbReference>
<dbReference type="PROSITE" id="PS50850">
    <property type="entry name" value="MFS"/>
    <property type="match status" value="1"/>
</dbReference>
<dbReference type="RefSeq" id="WP_125095400.1">
    <property type="nucleotide sequence ID" value="NZ_RRUE01000001.1"/>
</dbReference>
<dbReference type="PANTHER" id="PTHR43124">
    <property type="entry name" value="PURINE EFFLUX PUMP PBUE"/>
    <property type="match status" value="1"/>
</dbReference>
<evidence type="ECO:0000256" key="3">
    <source>
        <dbReference type="ARBA" id="ARBA00022448"/>
    </source>
</evidence>
<feature type="domain" description="Major facilitator superfamily (MFS) profile" evidence="9">
    <location>
        <begin position="7"/>
        <end position="392"/>
    </location>
</feature>
<proteinExistence type="inferred from homology"/>
<keyword evidence="8" id="KW-0997">Cell inner membrane</keyword>
<feature type="transmembrane region" description="Helical" evidence="8">
    <location>
        <begin position="370"/>
        <end position="388"/>
    </location>
</feature>